<dbReference type="EMBL" id="JAVRRG010000143">
    <property type="protein sequence ID" value="KAK5080846.1"/>
    <property type="molecule type" value="Genomic_DNA"/>
</dbReference>
<reference evidence="2 3" key="1">
    <citation type="submission" date="2023-08" db="EMBL/GenBank/DDBJ databases">
        <title>Black Yeasts Isolated from many extreme environments.</title>
        <authorList>
            <person name="Coleine C."/>
            <person name="Stajich J.E."/>
            <person name="Selbmann L."/>
        </authorList>
    </citation>
    <scope>NUCLEOTIDE SEQUENCE [LARGE SCALE GENOMIC DNA]</scope>
    <source>
        <strain evidence="2 3">CCFEE 5885</strain>
    </source>
</reference>
<name>A0ABR0K250_9EURO</name>
<evidence type="ECO:0000256" key="1">
    <source>
        <dbReference type="SAM" id="MobiDB-lite"/>
    </source>
</evidence>
<gene>
    <name evidence="2" type="ORF">LTR24_008363</name>
</gene>
<feature type="region of interest" description="Disordered" evidence="1">
    <location>
        <begin position="40"/>
        <end position="67"/>
    </location>
</feature>
<protein>
    <submittedName>
        <fullName evidence="2">Uncharacterized protein</fullName>
    </submittedName>
</protein>
<proteinExistence type="predicted"/>
<evidence type="ECO:0000313" key="2">
    <source>
        <dbReference type="EMBL" id="KAK5080846.1"/>
    </source>
</evidence>
<accession>A0ABR0K250</accession>
<organism evidence="2 3">
    <name type="scientific">Lithohypha guttulata</name>
    <dbReference type="NCBI Taxonomy" id="1690604"/>
    <lineage>
        <taxon>Eukaryota</taxon>
        <taxon>Fungi</taxon>
        <taxon>Dikarya</taxon>
        <taxon>Ascomycota</taxon>
        <taxon>Pezizomycotina</taxon>
        <taxon>Eurotiomycetes</taxon>
        <taxon>Chaetothyriomycetidae</taxon>
        <taxon>Chaetothyriales</taxon>
        <taxon>Trichomeriaceae</taxon>
        <taxon>Lithohypha</taxon>
    </lineage>
</organism>
<evidence type="ECO:0000313" key="3">
    <source>
        <dbReference type="Proteomes" id="UP001345013"/>
    </source>
</evidence>
<keyword evidence="3" id="KW-1185">Reference proteome</keyword>
<sequence length="176" mass="19618">MSSTMDQSMQSKTIFFGVAALIAGFTVYKIWGSDLFPSSVAPSGSKSKSTGYAAPTPKKFAYTPQGDPQTWSEDDMKKFLSTVRCPRLFMPGANYSSTKLTQRQRDMAVGHHSSKHELLAMVESKLNEPTSTGFDDPREWSDEELRDYLKSKDMGVGQASRMELIAMVESKMHEPK</sequence>
<feature type="compositionally biased region" description="Low complexity" evidence="1">
    <location>
        <begin position="40"/>
        <end position="49"/>
    </location>
</feature>
<comment type="caution">
    <text evidence="2">The sequence shown here is derived from an EMBL/GenBank/DDBJ whole genome shotgun (WGS) entry which is preliminary data.</text>
</comment>
<dbReference type="Proteomes" id="UP001345013">
    <property type="component" value="Unassembled WGS sequence"/>
</dbReference>